<keyword evidence="3 6" id="KW-0378">Hydrolase</keyword>
<sequence>MAVIASWAWAVHSASDRRTQVSEGFRAQHLTWNSLLRTGPLNAPSPLYRTTVQRMQNIERHLQGVARAHRLQRLTIAFSDGWDPTGDGNEAASLRDGRRAHVWLGSNWVGPGDTDHLPAVLEHELGHILRRDNERSTVLQAVGVLLTVLAAAWLPLTLAVLVTAALRLLYTGWAWHSELACDARAVRTCGRDAVIALWRRNTDLLSTLPQPARLGLVLRSATTHPPYRLRIWWAQRVNAPAAPGIHPLAGRPAPAAGPHLYATGLSGGH</sequence>
<dbReference type="Proteomes" id="UP001221150">
    <property type="component" value="Unassembled WGS sequence"/>
</dbReference>
<evidence type="ECO:0000313" key="10">
    <source>
        <dbReference type="Proteomes" id="UP001221150"/>
    </source>
</evidence>
<evidence type="ECO:0000256" key="1">
    <source>
        <dbReference type="ARBA" id="ARBA00022670"/>
    </source>
</evidence>
<keyword evidence="2" id="KW-0479">Metal-binding</keyword>
<name>A0ABT6AE70_9ACTN</name>
<feature type="domain" description="Peptidase M48" evidence="8">
    <location>
        <begin position="113"/>
        <end position="231"/>
    </location>
</feature>
<comment type="caution">
    <text evidence="9">The sequence shown here is derived from an EMBL/GenBank/DDBJ whole genome shotgun (WGS) entry which is preliminary data.</text>
</comment>
<proteinExistence type="inferred from homology"/>
<dbReference type="RefSeq" id="WP_276112503.1">
    <property type="nucleotide sequence ID" value="NZ_JARJBB010000034.1"/>
</dbReference>
<evidence type="ECO:0000256" key="7">
    <source>
        <dbReference type="SAM" id="Phobius"/>
    </source>
</evidence>
<evidence type="ECO:0000256" key="3">
    <source>
        <dbReference type="ARBA" id="ARBA00022801"/>
    </source>
</evidence>
<keyword evidence="4 6" id="KW-0862">Zinc</keyword>
<dbReference type="InterPro" id="IPR001915">
    <property type="entry name" value="Peptidase_M48"/>
</dbReference>
<comment type="similarity">
    <text evidence="6">Belongs to the peptidase M48 family.</text>
</comment>
<keyword evidence="5 6" id="KW-0482">Metalloprotease</keyword>
<reference evidence="9 10" key="1">
    <citation type="submission" date="2023-03" db="EMBL/GenBank/DDBJ databases">
        <title>Draft genome sequence of Streptomyces sp. K1PA1 isolated from peat swamp forest in Thailand.</title>
        <authorList>
            <person name="Klaysubun C."/>
            <person name="Duangmal K."/>
        </authorList>
    </citation>
    <scope>NUCLEOTIDE SEQUENCE [LARGE SCALE GENOMIC DNA]</scope>
    <source>
        <strain evidence="9 10">K1PA1</strain>
    </source>
</reference>
<keyword evidence="7" id="KW-0812">Transmembrane</keyword>
<dbReference type="EC" id="3.4.24.-" evidence="9"/>
<keyword evidence="7" id="KW-0472">Membrane</keyword>
<keyword evidence="1 6" id="KW-0645">Protease</keyword>
<comment type="cofactor">
    <cofactor evidence="6">
        <name>Zn(2+)</name>
        <dbReference type="ChEBI" id="CHEBI:29105"/>
    </cofactor>
    <text evidence="6">Binds 1 zinc ion per subunit.</text>
</comment>
<keyword evidence="10" id="KW-1185">Reference proteome</keyword>
<feature type="transmembrane region" description="Helical" evidence="7">
    <location>
        <begin position="138"/>
        <end position="166"/>
    </location>
</feature>
<dbReference type="Pfam" id="PF01435">
    <property type="entry name" value="Peptidase_M48"/>
    <property type="match status" value="1"/>
</dbReference>
<keyword evidence="7" id="KW-1133">Transmembrane helix</keyword>
<dbReference type="GO" id="GO:0008237">
    <property type="term" value="F:metallopeptidase activity"/>
    <property type="evidence" value="ECO:0007669"/>
    <property type="project" value="UniProtKB-KW"/>
</dbReference>
<evidence type="ECO:0000259" key="8">
    <source>
        <dbReference type="Pfam" id="PF01435"/>
    </source>
</evidence>
<protein>
    <submittedName>
        <fullName evidence="9">M48 family metalloprotease</fullName>
        <ecNumber evidence="9">3.4.24.-</ecNumber>
    </submittedName>
</protein>
<evidence type="ECO:0000313" key="9">
    <source>
        <dbReference type="EMBL" id="MDF3302953.1"/>
    </source>
</evidence>
<evidence type="ECO:0000256" key="2">
    <source>
        <dbReference type="ARBA" id="ARBA00022723"/>
    </source>
</evidence>
<accession>A0ABT6AE70</accession>
<evidence type="ECO:0000256" key="4">
    <source>
        <dbReference type="ARBA" id="ARBA00022833"/>
    </source>
</evidence>
<gene>
    <name evidence="9" type="ORF">P3H78_30960</name>
</gene>
<evidence type="ECO:0000256" key="5">
    <source>
        <dbReference type="ARBA" id="ARBA00023049"/>
    </source>
</evidence>
<organism evidence="9 10">
    <name type="scientific">Streptomyces tropicalis</name>
    <dbReference type="NCBI Taxonomy" id="3034234"/>
    <lineage>
        <taxon>Bacteria</taxon>
        <taxon>Bacillati</taxon>
        <taxon>Actinomycetota</taxon>
        <taxon>Actinomycetes</taxon>
        <taxon>Kitasatosporales</taxon>
        <taxon>Streptomycetaceae</taxon>
        <taxon>Streptomyces</taxon>
    </lineage>
</organism>
<evidence type="ECO:0000256" key="6">
    <source>
        <dbReference type="RuleBase" id="RU003983"/>
    </source>
</evidence>
<dbReference type="EMBL" id="JARJBB010000034">
    <property type="protein sequence ID" value="MDF3302953.1"/>
    <property type="molecule type" value="Genomic_DNA"/>
</dbReference>